<evidence type="ECO:0000313" key="1">
    <source>
        <dbReference type="EMBL" id="OAT16810.1"/>
    </source>
</evidence>
<organism evidence="1 2">
    <name type="scientific">Buttiauxella gaviniae ATCC 51604</name>
    <dbReference type="NCBI Taxonomy" id="1354253"/>
    <lineage>
        <taxon>Bacteria</taxon>
        <taxon>Pseudomonadati</taxon>
        <taxon>Pseudomonadota</taxon>
        <taxon>Gammaproteobacteria</taxon>
        <taxon>Enterobacterales</taxon>
        <taxon>Enterobacteriaceae</taxon>
        <taxon>Buttiauxella</taxon>
    </lineage>
</organism>
<dbReference type="AlphaFoldDB" id="A0A1B7HMG7"/>
<dbReference type="Proteomes" id="UP000078504">
    <property type="component" value="Unassembled WGS sequence"/>
</dbReference>
<gene>
    <name evidence="1" type="ORF">M977_04429</name>
</gene>
<sequence length="119" mass="12988">MGEIKTKRESRRLSSTLIDTGLELVAKRSEIEGVSKDTAKRHAAAIRGVVHALGGTRSRVIKPGSWVALYARSDSTSTVISNMKFAAVIFEWAGCQQYEDSKFYSDIAIAIRTALAVRG</sequence>
<protein>
    <submittedName>
        <fullName evidence="1">Uncharacterized protein</fullName>
    </submittedName>
</protein>
<dbReference type="EMBL" id="LXEP01000045">
    <property type="protein sequence ID" value="OAT16810.1"/>
    <property type="molecule type" value="Genomic_DNA"/>
</dbReference>
<accession>A0A1B7HMG7</accession>
<dbReference type="PATRIC" id="fig|1354253.4.peg.4549"/>
<evidence type="ECO:0000313" key="2">
    <source>
        <dbReference type="Proteomes" id="UP000078504"/>
    </source>
</evidence>
<dbReference type="RefSeq" id="WP_064518912.1">
    <property type="nucleotide sequence ID" value="NZ_LXEP01000045.1"/>
</dbReference>
<reference evidence="1 2" key="1">
    <citation type="submission" date="2016-04" db="EMBL/GenBank/DDBJ databases">
        <title>ATOL: Assembling a taxonomically balanced genome-scale reconstruction of the evolutionary history of the Enterobacteriaceae.</title>
        <authorList>
            <person name="Plunkett G.III."/>
            <person name="Neeno-Eckwall E.C."/>
            <person name="Glasner J.D."/>
            <person name="Perna N.T."/>
        </authorList>
    </citation>
    <scope>NUCLEOTIDE SEQUENCE [LARGE SCALE GENOMIC DNA]</scope>
    <source>
        <strain evidence="1 2">ATCC 51604</strain>
    </source>
</reference>
<name>A0A1B7HMG7_9ENTR</name>
<proteinExistence type="predicted"/>
<comment type="caution">
    <text evidence="1">The sequence shown here is derived from an EMBL/GenBank/DDBJ whole genome shotgun (WGS) entry which is preliminary data.</text>
</comment>